<keyword evidence="7" id="KW-1185">Reference proteome</keyword>
<accession>A0ABS6DFI8</accession>
<proteinExistence type="inferred from homology"/>
<dbReference type="PANTHER" id="PTHR30537:SF5">
    <property type="entry name" value="HTH-TYPE TRANSCRIPTIONAL ACTIVATOR TTDR-RELATED"/>
    <property type="match status" value="1"/>
</dbReference>
<dbReference type="Proteomes" id="UP000686327">
    <property type="component" value="Unassembled WGS sequence"/>
</dbReference>
<evidence type="ECO:0000313" key="6">
    <source>
        <dbReference type="EMBL" id="MBU4681964.1"/>
    </source>
</evidence>
<comment type="caution">
    <text evidence="6">The sequence shown here is derived from an EMBL/GenBank/DDBJ whole genome shotgun (WGS) entry which is preliminary data.</text>
</comment>
<evidence type="ECO:0000256" key="2">
    <source>
        <dbReference type="ARBA" id="ARBA00023015"/>
    </source>
</evidence>
<dbReference type="Pfam" id="PF03466">
    <property type="entry name" value="LysR_substrate"/>
    <property type="match status" value="1"/>
</dbReference>
<comment type="similarity">
    <text evidence="1">Belongs to the LysR transcriptional regulatory family.</text>
</comment>
<keyword evidence="4" id="KW-0804">Transcription</keyword>
<sequence>MQIEPLPPLNTLIAFECVARYGNISRAAEELNLTQSAISRQILQLEEMLGCKLFTRTQRRVLLTPRGESYATRVRQQLAALSHATAEVMGWTGLPQVTIACTSAMSSLWLSSRLSALHRELPDLQVRMKITDNFTELRSSEFDLAIFYLREAPPGFHAAPLFDEVCYPMCSPAFLSRIDTAAPAEALLQHTLLIQDDPQREWTGWSDWFASQHVLSFVPRQTWRANNYPFLVETAARGDGILLGWEGLVQDYLNRGDLVAAHPGKLAAGSKCFLLVPEDRYIKPVVRHVMSWLQRPQPVESVIPGV</sequence>
<evidence type="ECO:0000259" key="5">
    <source>
        <dbReference type="PROSITE" id="PS50931"/>
    </source>
</evidence>
<dbReference type="PANTHER" id="PTHR30537">
    <property type="entry name" value="HTH-TYPE TRANSCRIPTIONAL REGULATOR"/>
    <property type="match status" value="1"/>
</dbReference>
<gene>
    <name evidence="6" type="ORF">KC222_08050</name>
</gene>
<evidence type="ECO:0000313" key="7">
    <source>
        <dbReference type="Proteomes" id="UP000686327"/>
    </source>
</evidence>
<dbReference type="RefSeq" id="WP_216375279.1">
    <property type="nucleotide sequence ID" value="NZ_JAGRYT010000009.1"/>
</dbReference>
<dbReference type="InterPro" id="IPR058163">
    <property type="entry name" value="LysR-type_TF_proteobact-type"/>
</dbReference>
<name>A0ABS6DFI8_9ENTR</name>
<evidence type="ECO:0000256" key="4">
    <source>
        <dbReference type="ARBA" id="ARBA00023163"/>
    </source>
</evidence>
<dbReference type="InterPro" id="IPR000847">
    <property type="entry name" value="LysR_HTH_N"/>
</dbReference>
<evidence type="ECO:0000256" key="1">
    <source>
        <dbReference type="ARBA" id="ARBA00009437"/>
    </source>
</evidence>
<reference evidence="6 7" key="1">
    <citation type="submission" date="2021-04" db="EMBL/GenBank/DDBJ databases">
        <authorList>
            <person name="Seiffert S.N."/>
        </authorList>
    </citation>
    <scope>NUCLEOTIDE SEQUENCE [LARGE SCALE GENOMIC DNA]</scope>
    <source>
        <strain evidence="6 7">1</strain>
    </source>
</reference>
<evidence type="ECO:0000256" key="3">
    <source>
        <dbReference type="ARBA" id="ARBA00023125"/>
    </source>
</evidence>
<dbReference type="PROSITE" id="PS50931">
    <property type="entry name" value="HTH_LYSR"/>
    <property type="match status" value="1"/>
</dbReference>
<protein>
    <submittedName>
        <fullName evidence="6">LysR family transcriptional regulator</fullName>
    </submittedName>
</protein>
<feature type="domain" description="HTH lysR-type" evidence="5">
    <location>
        <begin position="7"/>
        <end position="64"/>
    </location>
</feature>
<dbReference type="Pfam" id="PF00126">
    <property type="entry name" value="HTH_1"/>
    <property type="match status" value="1"/>
</dbReference>
<reference evidence="7" key="2">
    <citation type="submission" date="2023-07" db="EMBL/GenBank/DDBJ databases">
        <title>Cedecea davisae an AmpC producer and its therapeutic implications.</title>
        <authorList>
            <person name="Notter J."/>
        </authorList>
    </citation>
    <scope>NUCLEOTIDE SEQUENCE [LARGE SCALE GENOMIC DNA]</scope>
    <source>
        <strain evidence="7">1</strain>
    </source>
</reference>
<dbReference type="InterPro" id="IPR005119">
    <property type="entry name" value="LysR_subst-bd"/>
</dbReference>
<organism evidence="6 7">
    <name type="scientific">Cedecea davisae</name>
    <dbReference type="NCBI Taxonomy" id="158484"/>
    <lineage>
        <taxon>Bacteria</taxon>
        <taxon>Pseudomonadati</taxon>
        <taxon>Pseudomonadota</taxon>
        <taxon>Gammaproteobacteria</taxon>
        <taxon>Enterobacterales</taxon>
        <taxon>Enterobacteriaceae</taxon>
        <taxon>Cedecea</taxon>
    </lineage>
</organism>
<keyword evidence="3" id="KW-0238">DNA-binding</keyword>
<dbReference type="EMBL" id="JAGRYU010000011">
    <property type="protein sequence ID" value="MBU4681964.1"/>
    <property type="molecule type" value="Genomic_DNA"/>
</dbReference>
<keyword evidence="2" id="KW-0805">Transcription regulation</keyword>